<dbReference type="Gene3D" id="2.30.30.40">
    <property type="entry name" value="SH3 Domains"/>
    <property type="match status" value="1"/>
</dbReference>
<keyword evidence="2" id="KW-0929">Antimicrobial</keyword>
<feature type="domain" description="Peptidase C51" evidence="4">
    <location>
        <begin position="286"/>
        <end position="366"/>
    </location>
</feature>
<evidence type="ECO:0000256" key="2">
    <source>
        <dbReference type="ARBA" id="ARBA00022529"/>
    </source>
</evidence>
<dbReference type="EMBL" id="BK015206">
    <property type="protein sequence ID" value="DAD95907.1"/>
    <property type="molecule type" value="Genomic_DNA"/>
</dbReference>
<protein>
    <submittedName>
        <fullName evidence="6">PlyB like endolysin</fullName>
    </submittedName>
</protein>
<evidence type="ECO:0000259" key="5">
    <source>
        <dbReference type="Pfam" id="PF08239"/>
    </source>
</evidence>
<feature type="domain" description="SH3b" evidence="5">
    <location>
        <begin position="423"/>
        <end position="472"/>
    </location>
</feature>
<reference evidence="6" key="1">
    <citation type="journal article" date="2021" name="Proc. Natl. Acad. Sci. U.S.A.">
        <title>A Catalog of Tens of Thousands of Viruses from Human Metagenomes Reveals Hidden Associations with Chronic Diseases.</title>
        <authorList>
            <person name="Tisza M.J."/>
            <person name="Buck C.B."/>
        </authorList>
    </citation>
    <scope>NUCLEOTIDE SEQUENCE</scope>
    <source>
        <strain evidence="6">CtGMq5</strain>
    </source>
</reference>
<evidence type="ECO:0000256" key="1">
    <source>
        <dbReference type="ARBA" id="ARBA00007553"/>
    </source>
</evidence>
<accession>A0A8S5NPD2</accession>
<keyword evidence="3" id="KW-0511">Multifunctional enzyme</keyword>
<evidence type="ECO:0000313" key="6">
    <source>
        <dbReference type="EMBL" id="DAD95907.1"/>
    </source>
</evidence>
<evidence type="ECO:0000259" key="4">
    <source>
        <dbReference type="Pfam" id="PF05257"/>
    </source>
</evidence>
<dbReference type="GO" id="GO:0003824">
    <property type="term" value="F:catalytic activity"/>
    <property type="evidence" value="ECO:0007669"/>
    <property type="project" value="UniProtKB-KW"/>
</dbReference>
<dbReference type="Pfam" id="PF08239">
    <property type="entry name" value="SH3_3"/>
    <property type="match status" value="1"/>
</dbReference>
<dbReference type="InterPro" id="IPR003646">
    <property type="entry name" value="SH3-like_bac-type"/>
</dbReference>
<evidence type="ECO:0000256" key="3">
    <source>
        <dbReference type="ARBA" id="ARBA00023268"/>
    </source>
</evidence>
<organism evidence="6">
    <name type="scientific">Siphoviridae sp. ctGMq5</name>
    <dbReference type="NCBI Taxonomy" id="2826220"/>
    <lineage>
        <taxon>Viruses</taxon>
        <taxon>Duplodnaviria</taxon>
        <taxon>Heunggongvirae</taxon>
        <taxon>Uroviricota</taxon>
        <taxon>Caudoviricetes</taxon>
    </lineage>
</organism>
<name>A0A8S5NPD2_9CAUD</name>
<dbReference type="InterPro" id="IPR007921">
    <property type="entry name" value="CHAP_dom"/>
</dbReference>
<sequence>MNKQNIAVLRNIIYAVESGGQIYGKADYSCFIGAGANNSNEKAITIGAGQWYAGEAKELLYRIQRMNPALFKKMDTQKLEADLLMKNWASYTVRPGSDKAKCIVSIITTDLGKKCQDTYMEDQIVAYCTSITKKYGAMQDGAMMECINILHQGGSAALDRILSKTSKPYTADKIYSTLCLDPADHSCETQVGDYVDRQKAVISMIRKYAVSEKTAEAKKEETTVAKTDLQKFKDLGNYYANNGGTKPYLEKRTEAYLDDFTKNAGDNNFTKFARDVNNWGQPGCQGQPWCAEYQFWKLVQVKGIKKALQIMGGGFYNCQSITTHAKQAGTWHLTPKEGALVIFRNGSHVGSVESFTSQRVNTNEGNTSSAPGVVANGGAVRNKSYAINDPNIDGYVWIDWDGAGASATQSWKATGTATANVDELYVRETPNGYILGQINTGDRVEVDGKTSGKWTHVKVAGIGIGWIYTTYLTKDGTAASKSNTIKNKQNMDEKLFDAKATAKTAVRTWAGSEYPTIKKIPYLGKGKSVEVMNYTQKDETGHKWYFVRINKKYLGFVDTKDIKKQ</sequence>
<comment type="similarity">
    <text evidence="1">Belongs to the N-acetylmuramoyl-L-alanine amidase 2 family.</text>
</comment>
<proteinExistence type="inferred from homology"/>
<dbReference type="Pfam" id="PF05257">
    <property type="entry name" value="CHAP"/>
    <property type="match status" value="1"/>
</dbReference>